<dbReference type="InterPro" id="IPR043183">
    <property type="entry name" value="DNJB2/6-like"/>
</dbReference>
<dbReference type="PANTHER" id="PTHR45168:SF3">
    <property type="entry name" value="DNAJ HEAT SHOCK PROTEIN FAMILY (HSP40) MEMBER B2"/>
    <property type="match status" value="1"/>
</dbReference>
<dbReference type="GO" id="GO:0030544">
    <property type="term" value="F:Hsp70 protein binding"/>
    <property type="evidence" value="ECO:0007669"/>
    <property type="project" value="InterPro"/>
</dbReference>
<evidence type="ECO:0000256" key="2">
    <source>
        <dbReference type="SAM" id="MobiDB-lite"/>
    </source>
</evidence>
<dbReference type="PANTHER" id="PTHR45168">
    <property type="entry name" value="DNAJ HOMOLOG SUBFAMILY B MEMBER 2"/>
    <property type="match status" value="1"/>
</dbReference>
<keyword evidence="1" id="KW-0143">Chaperone</keyword>
<organism evidence="3 4">
    <name type="scientific">Anas zonorhyncha</name>
    <name type="common">Eastern spot-billed duck</name>
    <dbReference type="NCBI Taxonomy" id="75864"/>
    <lineage>
        <taxon>Eukaryota</taxon>
        <taxon>Metazoa</taxon>
        <taxon>Chordata</taxon>
        <taxon>Craniata</taxon>
        <taxon>Vertebrata</taxon>
        <taxon>Euteleostomi</taxon>
        <taxon>Archelosauria</taxon>
        <taxon>Archosauria</taxon>
        <taxon>Dinosauria</taxon>
        <taxon>Saurischia</taxon>
        <taxon>Theropoda</taxon>
        <taxon>Coelurosauria</taxon>
        <taxon>Aves</taxon>
        <taxon>Neognathae</taxon>
        <taxon>Galloanserae</taxon>
        <taxon>Anseriformes</taxon>
        <taxon>Anatidae</taxon>
        <taxon>Anatinae</taxon>
        <taxon>Anas</taxon>
    </lineage>
</organism>
<dbReference type="GO" id="GO:0051082">
    <property type="term" value="F:unfolded protein binding"/>
    <property type="evidence" value="ECO:0007669"/>
    <property type="project" value="InterPro"/>
</dbReference>
<protein>
    <submittedName>
        <fullName evidence="3">Uncharacterized protein</fullName>
    </submittedName>
</protein>
<dbReference type="AlphaFoldDB" id="A0A8B9V931"/>
<accession>A0A8B9V931</accession>
<reference evidence="3" key="2">
    <citation type="submission" date="2025-09" db="UniProtKB">
        <authorList>
            <consortium name="Ensembl"/>
        </authorList>
    </citation>
    <scope>IDENTIFICATION</scope>
</reference>
<dbReference type="Ensembl" id="ENSAZOT00000022385.1">
    <property type="protein sequence ID" value="ENSAZOP00000020846.1"/>
    <property type="gene ID" value="ENSAZOG00000013496.1"/>
</dbReference>
<evidence type="ECO:0000256" key="1">
    <source>
        <dbReference type="ARBA" id="ARBA00023186"/>
    </source>
</evidence>
<evidence type="ECO:0000313" key="3">
    <source>
        <dbReference type="Ensembl" id="ENSAZOP00000020846.1"/>
    </source>
</evidence>
<feature type="region of interest" description="Disordered" evidence="2">
    <location>
        <begin position="1"/>
        <end position="30"/>
    </location>
</feature>
<proteinExistence type="predicted"/>
<reference evidence="3" key="1">
    <citation type="submission" date="2025-08" db="UniProtKB">
        <authorList>
            <consortium name="Ensembl"/>
        </authorList>
    </citation>
    <scope>IDENTIFICATION</scope>
</reference>
<evidence type="ECO:0000313" key="4">
    <source>
        <dbReference type="Proteomes" id="UP000694549"/>
    </source>
</evidence>
<dbReference type="Proteomes" id="UP000694549">
    <property type="component" value="Unplaced"/>
</dbReference>
<sequence>MPENEPCPARSPAPLQNASAPEPIASANGGVITTRKIIENGQETIEVEEDGHLRSVTINGREHLKL</sequence>
<name>A0A8B9V931_9AVES</name>
<keyword evidence="4" id="KW-1185">Reference proteome</keyword>